<dbReference type="GO" id="GO:0016787">
    <property type="term" value="F:hydrolase activity"/>
    <property type="evidence" value="ECO:0007669"/>
    <property type="project" value="UniProtKB-KW"/>
</dbReference>
<evidence type="ECO:0000256" key="1">
    <source>
        <dbReference type="SAM" id="Phobius"/>
    </source>
</evidence>
<keyword evidence="2" id="KW-0378">Hydrolase</keyword>
<organism evidence="2 3">
    <name type="scientific">Lachnospira hominis</name>
    <name type="common">ex Liu et al. 2021</name>
    <dbReference type="NCBI Taxonomy" id="2763051"/>
    <lineage>
        <taxon>Bacteria</taxon>
        <taxon>Bacillati</taxon>
        <taxon>Bacillota</taxon>
        <taxon>Clostridia</taxon>
        <taxon>Lachnospirales</taxon>
        <taxon>Lachnospiraceae</taxon>
        <taxon>Lachnospira</taxon>
    </lineage>
</organism>
<protein>
    <submittedName>
        <fullName evidence="2">SGNH/GDSL hydrolase family protein</fullName>
    </submittedName>
</protein>
<name>A0ABR7FYA1_9FIRM</name>
<sequence>MGKKIIRVIAVVLIPVVCLYLLTLLLTPKYVNDIPEGSMIAEYYKSEKNNDVLILGDCEVYENISTVKMWEEYGITSYIRGSSEQLIWQSYYLLEDTLKHETPKVVVLSMLAMSEADAKSEAYNRMTLDGMRWSKSKWNSIKESMTEKETMGSYIFPLLRYHSRWSELSSDDIKYMFNKPKVTSNGYLMQVGVRPVTTVPKVSPLANYTFSDRNYEYLDKIKDLCNEKGIKLVLIKAPSIFPHWYDEWESQIQDYANENNLLYLNMVDKADEIGLDYTTDTFDYGQHLNVDGAEKTAVYLGNILKDQYRLTDHRGESETASQWNKIVSDYNSLKTKKQEAWNNSLNGGSQ</sequence>
<dbReference type="EMBL" id="JACOPD010000002">
    <property type="protein sequence ID" value="MBC5680173.1"/>
    <property type="molecule type" value="Genomic_DNA"/>
</dbReference>
<dbReference type="SUPFAM" id="SSF52266">
    <property type="entry name" value="SGNH hydrolase"/>
    <property type="match status" value="1"/>
</dbReference>
<accession>A0ABR7FYA1</accession>
<keyword evidence="1" id="KW-0812">Transmembrane</keyword>
<evidence type="ECO:0000313" key="2">
    <source>
        <dbReference type="EMBL" id="MBC5680173.1"/>
    </source>
</evidence>
<evidence type="ECO:0000313" key="3">
    <source>
        <dbReference type="Proteomes" id="UP000628463"/>
    </source>
</evidence>
<gene>
    <name evidence="2" type="ORF">H8S01_04255</name>
</gene>
<keyword evidence="3" id="KW-1185">Reference proteome</keyword>
<dbReference type="Proteomes" id="UP000628463">
    <property type="component" value="Unassembled WGS sequence"/>
</dbReference>
<proteinExistence type="predicted"/>
<comment type="caution">
    <text evidence="2">The sequence shown here is derived from an EMBL/GenBank/DDBJ whole genome shotgun (WGS) entry which is preliminary data.</text>
</comment>
<feature type="transmembrane region" description="Helical" evidence="1">
    <location>
        <begin position="5"/>
        <end position="26"/>
    </location>
</feature>
<keyword evidence="1" id="KW-0472">Membrane</keyword>
<keyword evidence="1" id="KW-1133">Transmembrane helix</keyword>
<reference evidence="2 3" key="1">
    <citation type="submission" date="2020-08" db="EMBL/GenBank/DDBJ databases">
        <title>Genome public.</title>
        <authorList>
            <person name="Liu C."/>
            <person name="Sun Q."/>
        </authorList>
    </citation>
    <scope>NUCLEOTIDE SEQUENCE [LARGE SCALE GENOMIC DNA]</scope>
    <source>
        <strain evidence="2 3">NSJ-43</strain>
    </source>
</reference>
<dbReference type="RefSeq" id="WP_186836291.1">
    <property type="nucleotide sequence ID" value="NZ_JACOPD010000002.1"/>
</dbReference>